<name>A0A9W8DT99_9FUNG</name>
<dbReference type="EC" id="5.2.1.2" evidence="4"/>
<keyword evidence="4" id="KW-0413">Isomerase</keyword>
<dbReference type="InterPro" id="IPR004045">
    <property type="entry name" value="Glutathione_S-Trfase_N"/>
</dbReference>
<dbReference type="OrthoDB" id="202840at2759"/>
<proteinExistence type="inferred from homology"/>
<dbReference type="SFLD" id="SFLDS00019">
    <property type="entry name" value="Glutathione_Transferase_(cytos"/>
    <property type="match status" value="1"/>
</dbReference>
<evidence type="ECO:0000259" key="2">
    <source>
        <dbReference type="PROSITE" id="PS50404"/>
    </source>
</evidence>
<dbReference type="Gene3D" id="3.40.30.10">
    <property type="entry name" value="Glutaredoxin"/>
    <property type="match status" value="1"/>
</dbReference>
<feature type="domain" description="GST C-terminal" evidence="3">
    <location>
        <begin position="111"/>
        <end position="231"/>
    </location>
</feature>
<dbReference type="GO" id="GO:0005739">
    <property type="term" value="C:mitochondrion"/>
    <property type="evidence" value="ECO:0007669"/>
    <property type="project" value="TreeGrafter"/>
</dbReference>
<dbReference type="NCBIfam" id="TIGR01262">
    <property type="entry name" value="maiA"/>
    <property type="match status" value="1"/>
</dbReference>
<dbReference type="SUPFAM" id="SSF47616">
    <property type="entry name" value="GST C-terminal domain-like"/>
    <property type="match status" value="1"/>
</dbReference>
<dbReference type="GO" id="GO:0004364">
    <property type="term" value="F:glutathione transferase activity"/>
    <property type="evidence" value="ECO:0007669"/>
    <property type="project" value="TreeGrafter"/>
</dbReference>
<dbReference type="EMBL" id="JANBPT010000543">
    <property type="protein sequence ID" value="KAJ1917388.1"/>
    <property type="molecule type" value="Genomic_DNA"/>
</dbReference>
<dbReference type="FunFam" id="1.20.1050.10:FF:000010">
    <property type="entry name" value="Maleylacetoacetate isomerase isoform 1"/>
    <property type="match status" value="1"/>
</dbReference>
<keyword evidence="5" id="KW-1185">Reference proteome</keyword>
<accession>A0A9W8DT99</accession>
<dbReference type="InterPro" id="IPR004046">
    <property type="entry name" value="GST_C"/>
</dbReference>
<evidence type="ECO:0000313" key="4">
    <source>
        <dbReference type="EMBL" id="KAJ1917388.1"/>
    </source>
</evidence>
<dbReference type="AlphaFoldDB" id="A0A9W8DT99"/>
<dbReference type="GO" id="GO:0006749">
    <property type="term" value="P:glutathione metabolic process"/>
    <property type="evidence" value="ECO:0007669"/>
    <property type="project" value="TreeGrafter"/>
</dbReference>
<dbReference type="PROSITE" id="PS50405">
    <property type="entry name" value="GST_CTER"/>
    <property type="match status" value="1"/>
</dbReference>
<protein>
    <submittedName>
        <fullName evidence="4">Glutathione S-transferase zeta-1</fullName>
        <ecNumber evidence="4">5.2.1.2</ecNumber>
    </submittedName>
</protein>
<dbReference type="Proteomes" id="UP001150569">
    <property type="component" value="Unassembled WGS sequence"/>
</dbReference>
<gene>
    <name evidence="4" type="primary">GSTZ1_2</name>
    <name evidence="4" type="ORF">IWQ60_007792</name>
</gene>
<dbReference type="InterPro" id="IPR040079">
    <property type="entry name" value="Glutathione_S-Trfase"/>
</dbReference>
<dbReference type="PROSITE" id="PS50404">
    <property type="entry name" value="GST_NTER"/>
    <property type="match status" value="1"/>
</dbReference>
<dbReference type="GO" id="GO:0016034">
    <property type="term" value="F:maleylacetoacetate isomerase activity"/>
    <property type="evidence" value="ECO:0007669"/>
    <property type="project" value="UniProtKB-EC"/>
</dbReference>
<reference evidence="4" key="1">
    <citation type="submission" date="2022-07" db="EMBL/GenBank/DDBJ databases">
        <title>Phylogenomic reconstructions and comparative analyses of Kickxellomycotina fungi.</title>
        <authorList>
            <person name="Reynolds N.K."/>
            <person name="Stajich J.E."/>
            <person name="Barry K."/>
            <person name="Grigoriev I.V."/>
            <person name="Crous P."/>
            <person name="Smith M.E."/>
        </authorList>
    </citation>
    <scope>NUCLEOTIDE SEQUENCE</scope>
    <source>
        <strain evidence="4">RSA 861</strain>
    </source>
</reference>
<evidence type="ECO:0000256" key="1">
    <source>
        <dbReference type="ARBA" id="ARBA00010007"/>
    </source>
</evidence>
<dbReference type="InterPro" id="IPR005955">
    <property type="entry name" value="GST_Zeta"/>
</dbReference>
<sequence>MHVYLTILPTATLRTQHEQVDTPKPILYTYFRSSCSGRIRAALNLKGIPYEPRFVNLLTEEQNSEEHLKLNPNGKVPVLIIDGLQLTQSMAILEYLEETRPEPALLPPRSDPARRAVVRSISDIIAADVQPVQNLGVLRRLPADGRKPWGRWVVDNGFRAVEAILQKSAGRYCVGDQVTFADICVYGQMWNALRYEVDMKEYPILAGVYGRLLELDAFRDALWINQEDCPAEQRHRS</sequence>
<dbReference type="Gene3D" id="1.20.1050.10">
    <property type="match status" value="1"/>
</dbReference>
<dbReference type="SUPFAM" id="SSF52833">
    <property type="entry name" value="Thioredoxin-like"/>
    <property type="match status" value="1"/>
</dbReference>
<feature type="domain" description="GST N-terminal" evidence="2">
    <location>
        <begin position="23"/>
        <end position="104"/>
    </location>
</feature>
<dbReference type="CDD" id="cd03042">
    <property type="entry name" value="GST_N_Zeta"/>
    <property type="match status" value="1"/>
</dbReference>
<dbReference type="InterPro" id="IPR036282">
    <property type="entry name" value="Glutathione-S-Trfase_C_sf"/>
</dbReference>
<dbReference type="PANTHER" id="PTHR42673">
    <property type="entry name" value="MALEYLACETOACETATE ISOMERASE"/>
    <property type="match status" value="1"/>
</dbReference>
<dbReference type="GO" id="GO:0006559">
    <property type="term" value="P:L-phenylalanine catabolic process"/>
    <property type="evidence" value="ECO:0007669"/>
    <property type="project" value="TreeGrafter"/>
</dbReference>
<dbReference type="Pfam" id="PF02798">
    <property type="entry name" value="GST_N"/>
    <property type="match status" value="1"/>
</dbReference>
<dbReference type="Pfam" id="PF14497">
    <property type="entry name" value="GST_C_3"/>
    <property type="match status" value="1"/>
</dbReference>
<dbReference type="CDD" id="cd03191">
    <property type="entry name" value="GST_C_Zeta"/>
    <property type="match status" value="1"/>
</dbReference>
<comment type="caution">
    <text evidence="4">The sequence shown here is derived from an EMBL/GenBank/DDBJ whole genome shotgun (WGS) entry which is preliminary data.</text>
</comment>
<dbReference type="InterPro" id="IPR036249">
    <property type="entry name" value="Thioredoxin-like_sf"/>
</dbReference>
<comment type="similarity">
    <text evidence="1">Belongs to the GST superfamily. Zeta family.</text>
</comment>
<dbReference type="InterPro" id="IPR034333">
    <property type="entry name" value="GST_Zeta_N"/>
</dbReference>
<dbReference type="InterPro" id="IPR034330">
    <property type="entry name" value="GST_Zeta_C"/>
</dbReference>
<dbReference type="PANTHER" id="PTHR42673:SF4">
    <property type="entry name" value="MALEYLACETOACETATE ISOMERASE"/>
    <property type="match status" value="1"/>
</dbReference>
<evidence type="ECO:0000259" key="3">
    <source>
        <dbReference type="PROSITE" id="PS50405"/>
    </source>
</evidence>
<dbReference type="SFLD" id="SFLDG00358">
    <property type="entry name" value="Main_(cytGST)"/>
    <property type="match status" value="1"/>
</dbReference>
<dbReference type="InterPro" id="IPR010987">
    <property type="entry name" value="Glutathione-S-Trfase_C-like"/>
</dbReference>
<evidence type="ECO:0000313" key="5">
    <source>
        <dbReference type="Proteomes" id="UP001150569"/>
    </source>
</evidence>
<organism evidence="4 5">
    <name type="scientific">Tieghemiomyces parasiticus</name>
    <dbReference type="NCBI Taxonomy" id="78921"/>
    <lineage>
        <taxon>Eukaryota</taxon>
        <taxon>Fungi</taxon>
        <taxon>Fungi incertae sedis</taxon>
        <taxon>Zoopagomycota</taxon>
        <taxon>Kickxellomycotina</taxon>
        <taxon>Dimargaritomycetes</taxon>
        <taxon>Dimargaritales</taxon>
        <taxon>Dimargaritaceae</taxon>
        <taxon>Tieghemiomyces</taxon>
    </lineage>
</organism>